<sequence length="84" mass="8693">MTEEKVVIVPERPYANHGSTVASWVMIAIMTAGVLVGAVAYDLAQPVIVFVGAGIIVLGLVAGLLLKSAGYGQGGSKTKNTERH</sequence>
<dbReference type="AlphaFoldDB" id="A0A2A8D6V0"/>
<feature type="transmembrane region" description="Helical" evidence="1">
    <location>
        <begin position="21"/>
        <end position="41"/>
    </location>
</feature>
<protein>
    <submittedName>
        <fullName evidence="2">Uncharacterized protein</fullName>
    </submittedName>
</protein>
<keyword evidence="1" id="KW-0472">Membrane</keyword>
<organism evidence="2 3">
    <name type="scientific">Rothia dentocariosa</name>
    <dbReference type="NCBI Taxonomy" id="2047"/>
    <lineage>
        <taxon>Bacteria</taxon>
        <taxon>Bacillati</taxon>
        <taxon>Actinomycetota</taxon>
        <taxon>Actinomycetes</taxon>
        <taxon>Micrococcales</taxon>
        <taxon>Micrococcaceae</taxon>
        <taxon>Rothia</taxon>
    </lineage>
</organism>
<evidence type="ECO:0000313" key="2">
    <source>
        <dbReference type="EMBL" id="PEN16659.1"/>
    </source>
</evidence>
<dbReference type="RefSeq" id="WP_048779795.1">
    <property type="nucleotide sequence ID" value="NZ_CAKARO010000089.1"/>
</dbReference>
<feature type="transmembrane region" description="Helical" evidence="1">
    <location>
        <begin position="47"/>
        <end position="66"/>
    </location>
</feature>
<gene>
    <name evidence="2" type="ORF">CRM92_01050</name>
</gene>
<reference evidence="2" key="1">
    <citation type="submission" date="2017-10" db="EMBL/GenBank/DDBJ databases">
        <title>Kefir isolates.</title>
        <authorList>
            <person name="Kim Y."/>
            <person name="Blasche S."/>
        </authorList>
    </citation>
    <scope>NUCLEOTIDE SEQUENCE [LARGE SCALE GENOMIC DNA]</scope>
    <source>
        <strain evidence="2">OG2-2</strain>
    </source>
</reference>
<dbReference type="Pfam" id="PF20447">
    <property type="entry name" value="DUF6704"/>
    <property type="match status" value="1"/>
</dbReference>
<dbReference type="NCBIfam" id="NF041681">
    <property type="entry name" value="HGxxPAAW"/>
    <property type="match status" value="1"/>
</dbReference>
<dbReference type="InterPro" id="IPR046550">
    <property type="entry name" value="DUF6704"/>
</dbReference>
<dbReference type="Proteomes" id="UP000219947">
    <property type="component" value="Unassembled WGS sequence"/>
</dbReference>
<keyword evidence="1" id="KW-1133">Transmembrane helix</keyword>
<proteinExistence type="predicted"/>
<accession>A0A2A8D6V0</accession>
<dbReference type="EMBL" id="PDEV01000001">
    <property type="protein sequence ID" value="PEN16659.1"/>
    <property type="molecule type" value="Genomic_DNA"/>
</dbReference>
<evidence type="ECO:0000256" key="1">
    <source>
        <dbReference type="SAM" id="Phobius"/>
    </source>
</evidence>
<evidence type="ECO:0000313" key="3">
    <source>
        <dbReference type="Proteomes" id="UP000219947"/>
    </source>
</evidence>
<keyword evidence="1" id="KW-0812">Transmembrane</keyword>
<keyword evidence="3" id="KW-1185">Reference proteome</keyword>
<comment type="caution">
    <text evidence="2">The sequence shown here is derived from an EMBL/GenBank/DDBJ whole genome shotgun (WGS) entry which is preliminary data.</text>
</comment>
<name>A0A2A8D6V0_9MICC</name>